<evidence type="ECO:0000313" key="5">
    <source>
        <dbReference type="EMBL" id="MBK4737335.1"/>
    </source>
</evidence>
<protein>
    <submittedName>
        <fullName evidence="5">Response regulator</fullName>
    </submittedName>
</protein>
<proteinExistence type="predicted"/>
<dbReference type="SUPFAM" id="SSF52172">
    <property type="entry name" value="CheY-like"/>
    <property type="match status" value="1"/>
</dbReference>
<dbReference type="GO" id="GO:0000160">
    <property type="term" value="P:phosphorelay signal transduction system"/>
    <property type="evidence" value="ECO:0007669"/>
    <property type="project" value="InterPro"/>
</dbReference>
<keyword evidence="6" id="KW-1185">Reference proteome</keyword>
<dbReference type="InterPro" id="IPR011006">
    <property type="entry name" value="CheY-like_superfamily"/>
</dbReference>
<reference evidence="5" key="1">
    <citation type="submission" date="2021-01" db="EMBL/GenBank/DDBJ databases">
        <title>Genome sequence of strain Noviherbaspirillum sp. DKR-6.</title>
        <authorList>
            <person name="Chaudhary D.K."/>
        </authorList>
    </citation>
    <scope>NUCLEOTIDE SEQUENCE</scope>
    <source>
        <strain evidence="5">DKR-6</strain>
    </source>
</reference>
<dbReference type="Proteomes" id="UP000622890">
    <property type="component" value="Unassembled WGS sequence"/>
</dbReference>
<comment type="caution">
    <text evidence="5">The sequence shown here is derived from an EMBL/GenBank/DDBJ whole genome shotgun (WGS) entry which is preliminary data.</text>
</comment>
<evidence type="ECO:0000256" key="1">
    <source>
        <dbReference type="ARBA" id="ARBA00022553"/>
    </source>
</evidence>
<dbReference type="InterPro" id="IPR050595">
    <property type="entry name" value="Bact_response_regulator"/>
</dbReference>
<dbReference type="EMBL" id="JAEPBG010000011">
    <property type="protein sequence ID" value="MBK4737335.1"/>
    <property type="molecule type" value="Genomic_DNA"/>
</dbReference>
<accession>A0A934W8A1</accession>
<feature type="region of interest" description="Disordered" evidence="3">
    <location>
        <begin position="32"/>
        <end position="57"/>
    </location>
</feature>
<dbReference type="RefSeq" id="WP_200595538.1">
    <property type="nucleotide sequence ID" value="NZ_JAEPBG010000011.1"/>
</dbReference>
<sequence>MLSQFCTAIKLRRGNSVTVRLLLSAPREMPSQISPLPLPNAASERTPPVEGRLSDEQDFAETDKDAESFKLLLVDDNADLLEMTSELLWESGFEAFIAASGKEALQMLEQNPNIDAVLTDVVMPDMNGLELGHEVRKRYPSITVILASGYPNPATVGHGNVHDFPFLKKPYRIDQVIRLLLKPN</sequence>
<evidence type="ECO:0000256" key="3">
    <source>
        <dbReference type="SAM" id="MobiDB-lite"/>
    </source>
</evidence>
<dbReference type="PROSITE" id="PS50110">
    <property type="entry name" value="RESPONSE_REGULATORY"/>
    <property type="match status" value="1"/>
</dbReference>
<dbReference type="Gene3D" id="3.40.50.2300">
    <property type="match status" value="1"/>
</dbReference>
<evidence type="ECO:0000313" key="6">
    <source>
        <dbReference type="Proteomes" id="UP000622890"/>
    </source>
</evidence>
<gene>
    <name evidence="5" type="ORF">JJB74_22170</name>
</gene>
<feature type="modified residue" description="4-aspartylphosphate" evidence="2">
    <location>
        <position position="120"/>
    </location>
</feature>
<name>A0A934W8A1_9BURK</name>
<dbReference type="Pfam" id="PF00072">
    <property type="entry name" value="Response_reg"/>
    <property type="match status" value="1"/>
</dbReference>
<keyword evidence="1 2" id="KW-0597">Phosphoprotein</keyword>
<dbReference type="InterPro" id="IPR001789">
    <property type="entry name" value="Sig_transdc_resp-reg_receiver"/>
</dbReference>
<dbReference type="SMART" id="SM00448">
    <property type="entry name" value="REC"/>
    <property type="match status" value="1"/>
</dbReference>
<evidence type="ECO:0000256" key="2">
    <source>
        <dbReference type="PROSITE-ProRule" id="PRU00169"/>
    </source>
</evidence>
<organism evidence="5 6">
    <name type="scientific">Noviherbaspirillum pedocola</name>
    <dbReference type="NCBI Taxonomy" id="2801341"/>
    <lineage>
        <taxon>Bacteria</taxon>
        <taxon>Pseudomonadati</taxon>
        <taxon>Pseudomonadota</taxon>
        <taxon>Betaproteobacteria</taxon>
        <taxon>Burkholderiales</taxon>
        <taxon>Oxalobacteraceae</taxon>
        <taxon>Noviherbaspirillum</taxon>
    </lineage>
</organism>
<dbReference type="PANTHER" id="PTHR44591">
    <property type="entry name" value="STRESS RESPONSE REGULATOR PROTEIN 1"/>
    <property type="match status" value="1"/>
</dbReference>
<evidence type="ECO:0000259" key="4">
    <source>
        <dbReference type="PROSITE" id="PS50110"/>
    </source>
</evidence>
<feature type="domain" description="Response regulatory" evidence="4">
    <location>
        <begin position="70"/>
        <end position="184"/>
    </location>
</feature>
<dbReference type="AlphaFoldDB" id="A0A934W8A1"/>
<dbReference type="PANTHER" id="PTHR44591:SF21">
    <property type="entry name" value="TWO-COMPONENT RESPONSE REGULATOR"/>
    <property type="match status" value="1"/>
</dbReference>